<dbReference type="GO" id="GO:0005886">
    <property type="term" value="C:plasma membrane"/>
    <property type="evidence" value="ECO:0007669"/>
    <property type="project" value="UniProtKB-SubCell"/>
</dbReference>
<dbReference type="OrthoDB" id="9776710at2"/>
<comment type="similarity">
    <text evidence="2">Belongs to the cytochrome ubiquinol oxidase subunit 2 family.</text>
</comment>
<evidence type="ECO:0000256" key="4">
    <source>
        <dbReference type="ARBA" id="ARBA00022475"/>
    </source>
</evidence>
<evidence type="ECO:0000256" key="3">
    <source>
        <dbReference type="ARBA" id="ARBA00022448"/>
    </source>
</evidence>
<evidence type="ECO:0000256" key="7">
    <source>
        <dbReference type="ARBA" id="ARBA00022723"/>
    </source>
</evidence>
<dbReference type="PANTHER" id="PTHR43141">
    <property type="entry name" value="CYTOCHROME BD2 SUBUNIT II"/>
    <property type="match status" value="1"/>
</dbReference>
<keyword evidence="3" id="KW-0813">Transport</keyword>
<dbReference type="EC" id="1.9.3.-" evidence="13"/>
<dbReference type="GO" id="GO:0009055">
    <property type="term" value="F:electron transfer activity"/>
    <property type="evidence" value="ECO:0007669"/>
    <property type="project" value="TreeGrafter"/>
</dbReference>
<dbReference type="RefSeq" id="WP_087143050.1">
    <property type="nucleotide sequence ID" value="NZ_FUKI01000094.1"/>
</dbReference>
<comment type="subcellular location">
    <subcellularLocation>
        <location evidence="1">Cell membrane</location>
        <topology evidence="1">Multi-pass membrane protein</topology>
    </subcellularLocation>
</comment>
<evidence type="ECO:0000256" key="6">
    <source>
        <dbReference type="ARBA" id="ARBA00022692"/>
    </source>
</evidence>
<reference evidence="14" key="1">
    <citation type="submission" date="2017-02" db="EMBL/GenBank/DDBJ databases">
        <authorList>
            <person name="Daims H."/>
        </authorList>
    </citation>
    <scope>NUCLEOTIDE SEQUENCE [LARGE SCALE GENOMIC DNA]</scope>
</reference>
<evidence type="ECO:0000256" key="2">
    <source>
        <dbReference type="ARBA" id="ARBA00007543"/>
    </source>
</evidence>
<feature type="transmembrane region" description="Helical" evidence="12">
    <location>
        <begin position="203"/>
        <end position="224"/>
    </location>
</feature>
<keyword evidence="4" id="KW-1003">Cell membrane</keyword>
<evidence type="ECO:0000313" key="13">
    <source>
        <dbReference type="EMBL" id="SJM91665.1"/>
    </source>
</evidence>
<dbReference type="PIRSF" id="PIRSF000267">
    <property type="entry name" value="Cyt_oxidse_sub2"/>
    <property type="match status" value="1"/>
</dbReference>
<dbReference type="Proteomes" id="UP000195667">
    <property type="component" value="Unassembled WGS sequence"/>
</dbReference>
<evidence type="ECO:0000256" key="1">
    <source>
        <dbReference type="ARBA" id="ARBA00004651"/>
    </source>
</evidence>
<keyword evidence="7" id="KW-0479">Metal-binding</keyword>
<keyword evidence="9 12" id="KW-1133">Transmembrane helix</keyword>
<proteinExistence type="inferred from homology"/>
<feature type="transmembrane region" description="Helical" evidence="12">
    <location>
        <begin position="12"/>
        <end position="39"/>
    </location>
</feature>
<feature type="transmembrane region" description="Helical" evidence="12">
    <location>
        <begin position="262"/>
        <end position="283"/>
    </location>
</feature>
<keyword evidence="6 12" id="KW-0812">Transmembrane</keyword>
<dbReference type="PANTHER" id="PTHR43141:SF5">
    <property type="entry name" value="CYTOCHROME BD-I UBIQUINOL OXIDASE SUBUNIT 2"/>
    <property type="match status" value="1"/>
</dbReference>
<evidence type="ECO:0000256" key="5">
    <source>
        <dbReference type="ARBA" id="ARBA00022617"/>
    </source>
</evidence>
<evidence type="ECO:0000256" key="10">
    <source>
        <dbReference type="ARBA" id="ARBA00023004"/>
    </source>
</evidence>
<organism evidence="13 14">
    <name type="scientific">Crenothrix polyspora</name>
    <dbReference type="NCBI Taxonomy" id="360316"/>
    <lineage>
        <taxon>Bacteria</taxon>
        <taxon>Pseudomonadati</taxon>
        <taxon>Pseudomonadota</taxon>
        <taxon>Gammaproteobacteria</taxon>
        <taxon>Methylococcales</taxon>
        <taxon>Crenotrichaceae</taxon>
        <taxon>Crenothrix</taxon>
    </lineage>
</organism>
<dbReference type="GO" id="GO:0016682">
    <property type="term" value="F:oxidoreductase activity, acting on diphenols and related substances as donors, oxygen as acceptor"/>
    <property type="evidence" value="ECO:0007669"/>
    <property type="project" value="TreeGrafter"/>
</dbReference>
<feature type="transmembrane region" description="Helical" evidence="12">
    <location>
        <begin position="77"/>
        <end position="100"/>
    </location>
</feature>
<dbReference type="GO" id="GO:0019646">
    <property type="term" value="P:aerobic electron transport chain"/>
    <property type="evidence" value="ECO:0007669"/>
    <property type="project" value="TreeGrafter"/>
</dbReference>
<gene>
    <name evidence="13" type="primary">cydB</name>
    <name evidence="13" type="ORF">CRENPOLYSF1_200027</name>
</gene>
<keyword evidence="11 12" id="KW-0472">Membrane</keyword>
<keyword evidence="8" id="KW-0249">Electron transport</keyword>
<dbReference type="AlphaFoldDB" id="A0A1R4H5W6"/>
<evidence type="ECO:0000256" key="11">
    <source>
        <dbReference type="ARBA" id="ARBA00023136"/>
    </source>
</evidence>
<dbReference type="Pfam" id="PF02322">
    <property type="entry name" value="Cyt_bd_oxida_II"/>
    <property type="match status" value="1"/>
</dbReference>
<name>A0A1R4H5W6_9GAMM</name>
<evidence type="ECO:0000313" key="14">
    <source>
        <dbReference type="Proteomes" id="UP000195667"/>
    </source>
</evidence>
<feature type="transmembrane region" description="Helical" evidence="12">
    <location>
        <begin position="335"/>
        <end position="355"/>
    </location>
</feature>
<dbReference type="GO" id="GO:0046872">
    <property type="term" value="F:metal ion binding"/>
    <property type="evidence" value="ECO:0007669"/>
    <property type="project" value="UniProtKB-KW"/>
</dbReference>
<dbReference type="EMBL" id="FUKI01000094">
    <property type="protein sequence ID" value="SJM91665.1"/>
    <property type="molecule type" value="Genomic_DNA"/>
</dbReference>
<keyword evidence="14" id="KW-1185">Reference proteome</keyword>
<accession>A0A1R4H5W6</accession>
<feature type="transmembrane region" description="Helical" evidence="12">
    <location>
        <begin position="121"/>
        <end position="147"/>
    </location>
</feature>
<dbReference type="InterPro" id="IPR003317">
    <property type="entry name" value="Cyt-d_oxidase_su2"/>
</dbReference>
<feature type="transmembrane region" description="Helical" evidence="12">
    <location>
        <begin position="290"/>
        <end position="315"/>
    </location>
</feature>
<evidence type="ECO:0000256" key="8">
    <source>
        <dbReference type="ARBA" id="ARBA00022982"/>
    </source>
</evidence>
<evidence type="ECO:0000256" key="9">
    <source>
        <dbReference type="ARBA" id="ARBA00022989"/>
    </source>
</evidence>
<feature type="transmembrane region" description="Helical" evidence="12">
    <location>
        <begin position="167"/>
        <end position="191"/>
    </location>
</feature>
<keyword evidence="13" id="KW-0560">Oxidoreductase</keyword>
<dbReference type="NCBIfam" id="TIGR00203">
    <property type="entry name" value="cydB"/>
    <property type="match status" value="1"/>
</dbReference>
<sequence>MLDFETLRLIWWALLVFLICGFIVMDGFDLGIGMLLPFLGKTDDERRVMLNAIGPTWEGNQTWLVTLGGISFGAWSLVYATFFSGLYTGMLVLLFGLFLRPVGFDYRSKLPNPRWRSAWDWALFAGGLVPAVVLSLGAGNLIIGLPFQIDSDLRSNYTGSFWDLFQPFALLCVVIGVALLCLHGAVFLHWRTEATLAKRARRVILWSSLVFIVGFIVAGVWVAVGLDGYRVTSPIDTHIVANLLSKTVTKASGLWLANYSTYPWLLLSPLLAIIGTGLVVFLSAKRHTGWAFLTSCLVVVCVIVTAAGSMFPFLMPSSISPTSSLTVWDASASRYTLNILFFATVLMMPIVMAYTTWVYRVMRGKVTVEDIQNNKNVLY</sequence>
<keyword evidence="10" id="KW-0408">Iron</keyword>
<dbReference type="GO" id="GO:0070069">
    <property type="term" value="C:cytochrome complex"/>
    <property type="evidence" value="ECO:0007669"/>
    <property type="project" value="TreeGrafter"/>
</dbReference>
<evidence type="ECO:0000256" key="12">
    <source>
        <dbReference type="SAM" id="Phobius"/>
    </source>
</evidence>
<keyword evidence="5" id="KW-0349">Heme</keyword>
<protein>
    <submittedName>
        <fullName evidence="13">Cytochrome d terminal oxidase, subunit II</fullName>
        <ecNumber evidence="13">1.9.3.-</ecNumber>
    </submittedName>
</protein>